<gene>
    <name evidence="1" type="ORF">LTRI10_LOCUS16530</name>
</gene>
<dbReference type="Proteomes" id="UP001497516">
    <property type="component" value="Chromosome 3"/>
</dbReference>
<protein>
    <submittedName>
        <fullName evidence="1">Uncharacterized protein</fullName>
    </submittedName>
</protein>
<evidence type="ECO:0000313" key="1">
    <source>
        <dbReference type="EMBL" id="CAL1374685.1"/>
    </source>
</evidence>
<name>A0AAV2DMG3_9ROSI</name>
<dbReference type="EMBL" id="OZ034816">
    <property type="protein sequence ID" value="CAL1374685.1"/>
    <property type="molecule type" value="Genomic_DNA"/>
</dbReference>
<organism evidence="1 2">
    <name type="scientific">Linum trigynum</name>
    <dbReference type="NCBI Taxonomy" id="586398"/>
    <lineage>
        <taxon>Eukaryota</taxon>
        <taxon>Viridiplantae</taxon>
        <taxon>Streptophyta</taxon>
        <taxon>Embryophyta</taxon>
        <taxon>Tracheophyta</taxon>
        <taxon>Spermatophyta</taxon>
        <taxon>Magnoliopsida</taxon>
        <taxon>eudicotyledons</taxon>
        <taxon>Gunneridae</taxon>
        <taxon>Pentapetalae</taxon>
        <taxon>rosids</taxon>
        <taxon>fabids</taxon>
        <taxon>Malpighiales</taxon>
        <taxon>Linaceae</taxon>
        <taxon>Linum</taxon>
    </lineage>
</organism>
<accession>A0AAV2DMG3</accession>
<proteinExistence type="predicted"/>
<dbReference type="AlphaFoldDB" id="A0AAV2DMG3"/>
<reference evidence="1 2" key="1">
    <citation type="submission" date="2024-04" db="EMBL/GenBank/DDBJ databases">
        <authorList>
            <person name="Fracassetti M."/>
        </authorList>
    </citation>
    <scope>NUCLEOTIDE SEQUENCE [LARGE SCALE GENOMIC DNA]</scope>
</reference>
<keyword evidence="2" id="KW-1185">Reference proteome</keyword>
<evidence type="ECO:0000313" key="2">
    <source>
        <dbReference type="Proteomes" id="UP001497516"/>
    </source>
</evidence>
<sequence>MNLDAQPGSASSVKAMQQKSRILIFADPVAVTASCRNLCNPRRFISKLPLIDASVYRLQPYQIRTPIPV</sequence>